<organism evidence="1 2">
    <name type="scientific">Mucilaginibacter frigoritolerans</name>
    <dbReference type="NCBI Taxonomy" id="652788"/>
    <lineage>
        <taxon>Bacteria</taxon>
        <taxon>Pseudomonadati</taxon>
        <taxon>Bacteroidota</taxon>
        <taxon>Sphingobacteriia</taxon>
        <taxon>Sphingobacteriales</taxon>
        <taxon>Sphingobacteriaceae</taxon>
        <taxon>Mucilaginibacter</taxon>
    </lineage>
</organism>
<evidence type="ECO:0000313" key="2">
    <source>
        <dbReference type="Proteomes" id="UP000317010"/>
    </source>
</evidence>
<evidence type="ECO:0000313" key="1">
    <source>
        <dbReference type="EMBL" id="TWI96831.1"/>
    </source>
</evidence>
<sequence length="327" mass="38429">MNQIESLLFARKIGKNSTPLFLKHVDLVKALMASPTSTFFADEKSEEYLKRFNNLKVYLSKVFSRRTKPSDEFITLLNEIVIERLADENDKAEILTEIKQLLVPNATVFVVSDNDSHTEELNRRYGKSKTQITFISRPVETYDNKRATQFIDLILDSIFVFNDSITLNRSDIRYEFHFAHYLVAHEFFDRLYRRTLKRLDIPSDKMPESNRLKKKNDELKKRVEDLYRSINSSILRLYAVDELYCTLPVTVFNHTSQDACGFVYFSHDASKFSIAKMSDAAINRWYKNMYLRAKFTRQEITFDTHLKVKEQFGKQVEIIDFNSILSV</sequence>
<name>A0A562TTA2_9SPHI</name>
<gene>
    <name evidence="1" type="ORF">JN11_03944</name>
</gene>
<accession>A0A562TTA2</accession>
<dbReference type="RefSeq" id="WP_144915214.1">
    <property type="nucleotide sequence ID" value="NZ_VLLI01000012.1"/>
</dbReference>
<dbReference type="AlphaFoldDB" id="A0A562TTA2"/>
<dbReference type="Proteomes" id="UP000317010">
    <property type="component" value="Unassembled WGS sequence"/>
</dbReference>
<proteinExistence type="predicted"/>
<protein>
    <submittedName>
        <fullName evidence="1">Uncharacterized protein</fullName>
    </submittedName>
</protein>
<dbReference type="EMBL" id="VLLI01000012">
    <property type="protein sequence ID" value="TWI96831.1"/>
    <property type="molecule type" value="Genomic_DNA"/>
</dbReference>
<reference evidence="1 2" key="1">
    <citation type="submission" date="2019-07" db="EMBL/GenBank/DDBJ databases">
        <title>Genomic Encyclopedia of Archaeal and Bacterial Type Strains, Phase II (KMG-II): from individual species to whole genera.</title>
        <authorList>
            <person name="Goeker M."/>
        </authorList>
    </citation>
    <scope>NUCLEOTIDE SEQUENCE [LARGE SCALE GENOMIC DNA]</scope>
    <source>
        <strain evidence="1 2">ATCC BAA-1854</strain>
    </source>
</reference>
<comment type="caution">
    <text evidence="1">The sequence shown here is derived from an EMBL/GenBank/DDBJ whole genome shotgun (WGS) entry which is preliminary data.</text>
</comment>
<keyword evidence="2" id="KW-1185">Reference proteome</keyword>